<keyword evidence="3" id="KW-1185">Reference proteome</keyword>
<comment type="caution">
    <text evidence="2">The sequence shown here is derived from an EMBL/GenBank/DDBJ whole genome shotgun (WGS) entry which is preliminary data.</text>
</comment>
<gene>
    <name evidence="2" type="ORF">GCM10010345_16720</name>
</gene>
<evidence type="ECO:0000256" key="1">
    <source>
        <dbReference type="SAM" id="MobiDB-lite"/>
    </source>
</evidence>
<dbReference type="EMBL" id="BMVN01000004">
    <property type="protein sequence ID" value="GHA12707.1"/>
    <property type="molecule type" value="Genomic_DNA"/>
</dbReference>
<protein>
    <submittedName>
        <fullName evidence="2">Uncharacterized protein</fullName>
    </submittedName>
</protein>
<accession>A0ABQ3CKZ3</accession>
<proteinExistence type="predicted"/>
<name>A0ABQ3CKZ3_9ACTN</name>
<sequence>MGNDACRTPAGWAMTLAPAPFGPPDTDPTDRVRNGPPVHVGRHRATLRRHRTAPPFWHGSAPPPHGTRRVRAAPEPRPRRPHVGTVFPVPENRSIM</sequence>
<reference evidence="3" key="1">
    <citation type="journal article" date="2019" name="Int. J. Syst. Evol. Microbiol.">
        <title>The Global Catalogue of Microorganisms (GCM) 10K type strain sequencing project: providing services to taxonomists for standard genome sequencing and annotation.</title>
        <authorList>
            <consortium name="The Broad Institute Genomics Platform"/>
            <consortium name="The Broad Institute Genome Sequencing Center for Infectious Disease"/>
            <person name="Wu L."/>
            <person name="Ma J."/>
        </authorList>
    </citation>
    <scope>NUCLEOTIDE SEQUENCE [LARGE SCALE GENOMIC DNA]</scope>
    <source>
        <strain evidence="3">JCM 4733</strain>
    </source>
</reference>
<evidence type="ECO:0000313" key="3">
    <source>
        <dbReference type="Proteomes" id="UP000653644"/>
    </source>
</evidence>
<dbReference type="Proteomes" id="UP000653644">
    <property type="component" value="Unassembled WGS sequence"/>
</dbReference>
<feature type="region of interest" description="Disordered" evidence="1">
    <location>
        <begin position="1"/>
        <end position="96"/>
    </location>
</feature>
<feature type="compositionally biased region" description="Basic residues" evidence="1">
    <location>
        <begin position="40"/>
        <end position="52"/>
    </location>
</feature>
<evidence type="ECO:0000313" key="2">
    <source>
        <dbReference type="EMBL" id="GHA12707.1"/>
    </source>
</evidence>
<organism evidence="2 3">
    <name type="scientific">Streptomyces canarius</name>
    <dbReference type="NCBI Taxonomy" id="285453"/>
    <lineage>
        <taxon>Bacteria</taxon>
        <taxon>Bacillati</taxon>
        <taxon>Actinomycetota</taxon>
        <taxon>Actinomycetes</taxon>
        <taxon>Kitasatosporales</taxon>
        <taxon>Streptomycetaceae</taxon>
        <taxon>Streptomyces</taxon>
    </lineage>
</organism>